<evidence type="ECO:0000259" key="1">
    <source>
        <dbReference type="SMART" id="SM00829"/>
    </source>
</evidence>
<dbReference type="InterPro" id="IPR020843">
    <property type="entry name" value="ER"/>
</dbReference>
<dbReference type="SUPFAM" id="SSF51735">
    <property type="entry name" value="NAD(P)-binding Rossmann-fold domains"/>
    <property type="match status" value="1"/>
</dbReference>
<dbReference type="InterPro" id="IPR013154">
    <property type="entry name" value="ADH-like_N"/>
</dbReference>
<dbReference type="InterPro" id="IPR051397">
    <property type="entry name" value="Zn-ADH-like_protein"/>
</dbReference>
<dbReference type="Gene3D" id="3.40.50.720">
    <property type="entry name" value="NAD(P)-binding Rossmann-like Domain"/>
    <property type="match status" value="1"/>
</dbReference>
<dbReference type="Gene3D" id="3.90.180.10">
    <property type="entry name" value="Medium-chain alcohol dehydrogenases, catalytic domain"/>
    <property type="match status" value="1"/>
</dbReference>
<dbReference type="PANTHER" id="PTHR43677:SF4">
    <property type="entry name" value="QUINONE OXIDOREDUCTASE-LIKE PROTEIN 2"/>
    <property type="match status" value="1"/>
</dbReference>
<organism evidence="2 3">
    <name type="scientific">Novosphingobium olei</name>
    <dbReference type="NCBI Taxonomy" id="2728851"/>
    <lineage>
        <taxon>Bacteria</taxon>
        <taxon>Pseudomonadati</taxon>
        <taxon>Pseudomonadota</taxon>
        <taxon>Alphaproteobacteria</taxon>
        <taxon>Sphingomonadales</taxon>
        <taxon>Sphingomonadaceae</taxon>
        <taxon>Novosphingobium</taxon>
    </lineage>
</organism>
<dbReference type="Pfam" id="PF08240">
    <property type="entry name" value="ADH_N"/>
    <property type="match status" value="1"/>
</dbReference>
<dbReference type="AlphaFoldDB" id="A0A7Y0G8U0"/>
<dbReference type="Pfam" id="PF00107">
    <property type="entry name" value="ADH_zinc_N"/>
    <property type="match status" value="1"/>
</dbReference>
<dbReference type="PANTHER" id="PTHR43677">
    <property type="entry name" value="SHORT-CHAIN DEHYDROGENASE/REDUCTASE"/>
    <property type="match status" value="1"/>
</dbReference>
<dbReference type="GO" id="GO:0016491">
    <property type="term" value="F:oxidoreductase activity"/>
    <property type="evidence" value="ECO:0007669"/>
    <property type="project" value="InterPro"/>
</dbReference>
<dbReference type="InterPro" id="IPR011032">
    <property type="entry name" value="GroES-like_sf"/>
</dbReference>
<dbReference type="InterPro" id="IPR013149">
    <property type="entry name" value="ADH-like_C"/>
</dbReference>
<proteinExistence type="predicted"/>
<sequence length="326" mass="33815">MRAVEVGALAPDLAGLSIVEKPIPVPGPGEVLVRIEAAALGFPDLLMTEGLYQAKPPVPFVPGMEASGTVAAVGEGAGFAVGDEVIVGGLTGAVQQYAVYPAAAVSPKPARLSFGQAAGLRAAYLTAHVSLVRCGRAEPGDWLLVHGAAGGVGLAAVDMARALGLRVIAVASSEDKLARVRDLFAPDHAILGPTGFREQVLEITGGKGVQIVYDPVGGDVFDESTRCIAFGGRLLVVGFASGRIPEIRANIPLIKGFSVVGVRAGEFGRKFPELGRENVAAIMKMAEEGTITPTVHREVPLDDFRDAYGAMRDRSVVGRTIILPHA</sequence>
<dbReference type="InterPro" id="IPR036291">
    <property type="entry name" value="NAD(P)-bd_dom_sf"/>
</dbReference>
<comment type="caution">
    <text evidence="2">The sequence shown here is derived from an EMBL/GenBank/DDBJ whole genome shotgun (WGS) entry which is preliminary data.</text>
</comment>
<protein>
    <submittedName>
        <fullName evidence="2">NADPH:quinone oxidoreductase family protein</fullName>
    </submittedName>
</protein>
<dbReference type="EMBL" id="JABBGM010000002">
    <property type="protein sequence ID" value="NML93260.1"/>
    <property type="molecule type" value="Genomic_DNA"/>
</dbReference>
<evidence type="ECO:0000313" key="3">
    <source>
        <dbReference type="Proteomes" id="UP000583556"/>
    </source>
</evidence>
<name>A0A7Y0G8U0_9SPHN</name>
<dbReference type="SMART" id="SM00829">
    <property type="entry name" value="PKS_ER"/>
    <property type="match status" value="1"/>
</dbReference>
<accession>A0A7Y0G8U0</accession>
<dbReference type="Proteomes" id="UP000583556">
    <property type="component" value="Unassembled WGS sequence"/>
</dbReference>
<dbReference type="SUPFAM" id="SSF50129">
    <property type="entry name" value="GroES-like"/>
    <property type="match status" value="1"/>
</dbReference>
<reference evidence="2 3" key="1">
    <citation type="submission" date="2020-04" db="EMBL/GenBank/DDBJ databases">
        <title>Novosphingobium sp. TW-4 isolated from soil.</title>
        <authorList>
            <person name="Dahal R.H."/>
            <person name="Chaudhary D.K."/>
        </authorList>
    </citation>
    <scope>NUCLEOTIDE SEQUENCE [LARGE SCALE GENOMIC DNA]</scope>
    <source>
        <strain evidence="2 3">TW-4</strain>
    </source>
</reference>
<dbReference type="CDD" id="cd08241">
    <property type="entry name" value="QOR1"/>
    <property type="match status" value="1"/>
</dbReference>
<gene>
    <name evidence="2" type="ORF">HHL27_06190</name>
</gene>
<feature type="domain" description="Enoyl reductase (ER)" evidence="1">
    <location>
        <begin position="11"/>
        <end position="322"/>
    </location>
</feature>
<evidence type="ECO:0000313" key="2">
    <source>
        <dbReference type="EMBL" id="NML93260.1"/>
    </source>
</evidence>
<keyword evidence="3" id="KW-1185">Reference proteome</keyword>